<dbReference type="InterPro" id="IPR036412">
    <property type="entry name" value="HAD-like_sf"/>
</dbReference>
<dbReference type="GO" id="GO:0003824">
    <property type="term" value="F:catalytic activity"/>
    <property type="evidence" value="ECO:0007669"/>
    <property type="project" value="UniProtKB-ARBA"/>
</dbReference>
<dbReference type="EMBL" id="GCKF01030496">
    <property type="protein sequence ID" value="JAG97892.1"/>
    <property type="molecule type" value="Transcribed_RNA"/>
</dbReference>
<keyword evidence="3" id="KW-0460">Magnesium</keyword>
<proteinExistence type="predicted"/>
<keyword evidence="2" id="KW-0479">Metal-binding</keyword>
<dbReference type="SFLD" id="SFLDG01129">
    <property type="entry name" value="C1.5:_HAD__Beta-PGM__Phosphata"/>
    <property type="match status" value="1"/>
</dbReference>
<dbReference type="SFLD" id="SFLDG01135">
    <property type="entry name" value="C1.5.6:_HAD__Beta-PGM__Phospha"/>
    <property type="match status" value="1"/>
</dbReference>
<dbReference type="InterPro" id="IPR051600">
    <property type="entry name" value="Beta-PGM-like"/>
</dbReference>
<name>A0A0D6R229_ARACU</name>
<dbReference type="PANTHER" id="PTHR46193:SF18">
    <property type="entry name" value="HEXITOL PHOSPHATASE B"/>
    <property type="match status" value="1"/>
</dbReference>
<protein>
    <submittedName>
        <fullName evidence="5">Uncharacterized protein</fullName>
    </submittedName>
</protein>
<dbReference type="Pfam" id="PF00702">
    <property type="entry name" value="Hydrolase"/>
    <property type="match status" value="1"/>
</dbReference>
<dbReference type="PANTHER" id="PTHR46193">
    <property type="entry name" value="6-PHOSPHOGLUCONATE PHOSPHATASE"/>
    <property type="match status" value="1"/>
</dbReference>
<keyword evidence="4" id="KW-0119">Carbohydrate metabolism</keyword>
<dbReference type="GO" id="GO:0046872">
    <property type="term" value="F:metal ion binding"/>
    <property type="evidence" value="ECO:0007669"/>
    <property type="project" value="UniProtKB-KW"/>
</dbReference>
<reference evidence="5" key="1">
    <citation type="submission" date="2015-03" db="EMBL/GenBank/DDBJ databases">
        <title>A transcriptome of Araucaria cunninghamii, an australian fine timber species.</title>
        <authorList>
            <person name="Jing Yi C.J.Y."/>
            <person name="Yin San L.Y.S."/>
            <person name="Abdul Karim S.S."/>
            <person name="Wan Azmi N.N."/>
            <person name="Hercus R.R."/>
            <person name="Croft L.L."/>
        </authorList>
    </citation>
    <scope>NUCLEOTIDE SEQUENCE</scope>
    <source>
        <strain evidence="5">MI0301</strain>
        <tissue evidence="5">Leaf</tissue>
    </source>
</reference>
<dbReference type="AlphaFoldDB" id="A0A0D6R229"/>
<evidence type="ECO:0000256" key="3">
    <source>
        <dbReference type="ARBA" id="ARBA00022842"/>
    </source>
</evidence>
<dbReference type="InterPro" id="IPR006439">
    <property type="entry name" value="HAD-SF_hydro_IA"/>
</dbReference>
<evidence type="ECO:0000256" key="1">
    <source>
        <dbReference type="ARBA" id="ARBA00001946"/>
    </source>
</evidence>
<dbReference type="PRINTS" id="PR00413">
    <property type="entry name" value="HADHALOGNASE"/>
</dbReference>
<dbReference type="SFLD" id="SFLDS00003">
    <property type="entry name" value="Haloacid_Dehalogenase"/>
    <property type="match status" value="1"/>
</dbReference>
<evidence type="ECO:0000256" key="2">
    <source>
        <dbReference type="ARBA" id="ARBA00022723"/>
    </source>
</evidence>
<accession>A0A0D6R229</accession>
<sequence length="320" mass="34032">MSMAARCALLGNTFLNNISLDRNNSFSAALNNRNNLFAAALKPSNLLSGGRGRISRNSFKVSRIFVSAASKDGEAAATVTSEKSVMSVAEADKVSAVLFDMDGVLCNSEEASRLAAVDMFAEMGVQVTPDDFIPFMGTGEANFLGGVAKVKGVKDFDPRVAKELFYEIYLKKYARPNSGLGYPGALDLIMQCKKEGLKVAVASSADRKKIDANMAAAGIPLSNFDAIIGADSFMNLKPAPDIFLAAAKALNVPPNECVVIEDAVAGIQAANAAKMRCIAVTTTLSEEKLWQAGTSLVRRDIGNISLSDILNCRRAGDYCY</sequence>
<evidence type="ECO:0000256" key="4">
    <source>
        <dbReference type="ARBA" id="ARBA00023277"/>
    </source>
</evidence>
<dbReference type="InterPro" id="IPR023198">
    <property type="entry name" value="PGP-like_dom2"/>
</dbReference>
<dbReference type="Gene3D" id="3.40.50.1000">
    <property type="entry name" value="HAD superfamily/HAD-like"/>
    <property type="match status" value="1"/>
</dbReference>
<comment type="cofactor">
    <cofactor evidence="1">
        <name>Mg(2+)</name>
        <dbReference type="ChEBI" id="CHEBI:18420"/>
    </cofactor>
</comment>
<dbReference type="CDD" id="cd07505">
    <property type="entry name" value="HAD_BPGM-like"/>
    <property type="match status" value="1"/>
</dbReference>
<organism evidence="5">
    <name type="scientific">Araucaria cunninghamii</name>
    <name type="common">Hoop pine</name>
    <name type="synonym">Moreton Bay pine</name>
    <dbReference type="NCBI Taxonomy" id="56994"/>
    <lineage>
        <taxon>Eukaryota</taxon>
        <taxon>Viridiplantae</taxon>
        <taxon>Streptophyta</taxon>
        <taxon>Embryophyta</taxon>
        <taxon>Tracheophyta</taxon>
        <taxon>Spermatophyta</taxon>
        <taxon>Pinopsida</taxon>
        <taxon>Pinidae</taxon>
        <taxon>Conifers II</taxon>
        <taxon>Araucariales</taxon>
        <taxon>Araucariaceae</taxon>
        <taxon>Araucaria</taxon>
    </lineage>
</organism>
<dbReference type="NCBIfam" id="TIGR01509">
    <property type="entry name" value="HAD-SF-IA-v3"/>
    <property type="match status" value="1"/>
</dbReference>
<dbReference type="SUPFAM" id="SSF56784">
    <property type="entry name" value="HAD-like"/>
    <property type="match status" value="1"/>
</dbReference>
<evidence type="ECO:0000313" key="5">
    <source>
        <dbReference type="EMBL" id="JAG97892.1"/>
    </source>
</evidence>
<dbReference type="InterPro" id="IPR023214">
    <property type="entry name" value="HAD_sf"/>
</dbReference>
<dbReference type="Gene3D" id="1.10.150.240">
    <property type="entry name" value="Putative phosphatase, domain 2"/>
    <property type="match status" value="1"/>
</dbReference>